<evidence type="ECO:0000313" key="2">
    <source>
        <dbReference type="Proteomes" id="UP000185728"/>
    </source>
</evidence>
<gene>
    <name evidence="1" type="ORF">SAMN05421766_102195</name>
</gene>
<protein>
    <submittedName>
        <fullName evidence="1">Uncharacterized protein</fullName>
    </submittedName>
</protein>
<comment type="caution">
    <text evidence="1">The sequence shown here is derived from an EMBL/GenBank/DDBJ whole genome shotgun (WGS) entry which is preliminary data.</text>
</comment>
<dbReference type="Proteomes" id="UP000185728">
    <property type="component" value="Unassembled WGS sequence"/>
</dbReference>
<evidence type="ECO:0000313" key="1">
    <source>
        <dbReference type="EMBL" id="SIS47962.1"/>
    </source>
</evidence>
<sequence length="167" mass="20284">MNCIELYETYRIKKKKDYKYVFQTNEGVIYEFSFNRSGIHYNSCSTNKNILELTLKCSSVCPKKDYRTLTTIVHFVKEFLIEYDAFYLQTHNQIEHKNTRTKKRRGFSRLKLWTRISNRYFEQCDFLMSPNLNDSYTQDIPCLLIKKEAKHYRQIVSNFHKYCNTEF</sequence>
<organism evidence="1 2">
    <name type="scientific">Zobellia uliginosa</name>
    <dbReference type="NCBI Taxonomy" id="143224"/>
    <lineage>
        <taxon>Bacteria</taxon>
        <taxon>Pseudomonadati</taxon>
        <taxon>Bacteroidota</taxon>
        <taxon>Flavobacteriia</taxon>
        <taxon>Flavobacteriales</taxon>
        <taxon>Flavobacteriaceae</taxon>
        <taxon>Zobellia</taxon>
    </lineage>
</organism>
<dbReference type="EMBL" id="FTOB01000002">
    <property type="protein sequence ID" value="SIS47962.1"/>
    <property type="molecule type" value="Genomic_DNA"/>
</dbReference>
<name>A0ABY1KLS0_9FLAO</name>
<accession>A0ABY1KLS0</accession>
<keyword evidence="2" id="KW-1185">Reference proteome</keyword>
<reference evidence="1 2" key="1">
    <citation type="submission" date="2017-01" db="EMBL/GenBank/DDBJ databases">
        <authorList>
            <person name="Varghese N."/>
            <person name="Submissions S."/>
        </authorList>
    </citation>
    <scope>NUCLEOTIDE SEQUENCE [LARGE SCALE GENOMIC DNA]</scope>
    <source>
        <strain evidence="1 2">DSM 2061</strain>
    </source>
</reference>
<proteinExistence type="predicted"/>